<dbReference type="SUPFAM" id="SSF53706">
    <property type="entry name" value="Formate dehydrogenase/DMSO reductase, domains 1-3"/>
    <property type="match status" value="1"/>
</dbReference>
<dbReference type="InterPro" id="IPR012460">
    <property type="entry name" value="DUF1667"/>
</dbReference>
<dbReference type="Proteomes" id="UP000001732">
    <property type="component" value="Chromosome"/>
</dbReference>
<dbReference type="HOGENOM" id="CLU_148086_0_0_9"/>
<dbReference type="Pfam" id="PF07892">
    <property type="entry name" value="DUF1667"/>
    <property type="match status" value="1"/>
</dbReference>
<dbReference type="eggNOG" id="COG3862">
    <property type="taxonomic scope" value="Bacteria"/>
</dbReference>
<name>B5Y793_COPPD</name>
<dbReference type="EMBL" id="CP001145">
    <property type="protein sequence ID" value="ACI17814.1"/>
    <property type="molecule type" value="Genomic_DNA"/>
</dbReference>
<reference evidence="2" key="1">
    <citation type="submission" date="2008-08" db="EMBL/GenBank/DDBJ databases">
        <title>The complete genome sequence of Coprothermobacter proteolyticus strain ATCC 5245 / DSM 5265 / BT.</title>
        <authorList>
            <person name="Dodson R.J."/>
            <person name="Durkin A.S."/>
            <person name="Wu M."/>
            <person name="Eisen J."/>
            <person name="Sutton G."/>
        </authorList>
    </citation>
    <scope>NUCLEOTIDE SEQUENCE [LARGE SCALE GENOMIC DNA]</scope>
    <source>
        <strain evidence="2">ATCC 35245 / DSM 5265 / OCM 4 / BT</strain>
    </source>
</reference>
<dbReference type="KEGG" id="cpo:COPRO5265_0272"/>
<reference evidence="1 2" key="2">
    <citation type="journal article" date="2014" name="Genome Announc.">
        <title>Complete Genome Sequence of Coprothermobacter proteolyticus DSM 5265.</title>
        <authorList>
            <person name="Alexiev A."/>
            <person name="Coil D.A."/>
            <person name="Badger J.H."/>
            <person name="Enticknap J."/>
            <person name="Ward N."/>
            <person name="Robb F.T."/>
            <person name="Eisen J.A."/>
        </authorList>
    </citation>
    <scope>NUCLEOTIDE SEQUENCE [LARGE SCALE GENOMIC DNA]</scope>
    <source>
        <strain evidence="2">ATCC 35245 / DSM 5265 / OCM 4 / BT</strain>
    </source>
</reference>
<accession>B5Y793</accession>
<dbReference type="PANTHER" id="PTHR39450:SF1">
    <property type="entry name" value="DUF1667 DOMAIN-CONTAINING PROTEIN"/>
    <property type="match status" value="1"/>
</dbReference>
<dbReference type="AlphaFoldDB" id="B5Y793"/>
<dbReference type="STRING" id="309798.COPRO5265_0272"/>
<organism evidence="1 2">
    <name type="scientific">Coprothermobacter proteolyticus (strain ATCC 35245 / DSM 5265 / OCM 4 / BT)</name>
    <dbReference type="NCBI Taxonomy" id="309798"/>
    <lineage>
        <taxon>Bacteria</taxon>
        <taxon>Pseudomonadati</taxon>
        <taxon>Coprothermobacterota</taxon>
        <taxon>Coprothermobacteria</taxon>
        <taxon>Coprothermobacterales</taxon>
        <taxon>Coprothermobacteraceae</taxon>
        <taxon>Coprothermobacter</taxon>
    </lineage>
</organism>
<proteinExistence type="predicted"/>
<keyword evidence="2" id="KW-1185">Reference proteome</keyword>
<sequence>MTEEYEQNKTMAFTCIVCPVGCTLNVTVGEGNNIKVLGNKCPKGAEYALREVTNPQRYVQSTVVLLGSKTERRLPVKTDKPVPKDRIFDVVKEIRKVKVNAPVKVGDVVLEDVLGLGVNVIATRTVEE</sequence>
<dbReference type="PANTHER" id="PTHR39450">
    <property type="entry name" value="MOLYBDOPTERIN OXIDOREDUCTASE, 4FE-4S CLUSTER-BINDING SUBUNIT"/>
    <property type="match status" value="1"/>
</dbReference>
<protein>
    <submittedName>
        <fullName evidence="1">Molybdopterin oxidoreductase, 4Fe-4S cluster-binding subunit</fullName>
    </submittedName>
</protein>
<dbReference type="OrthoDB" id="9811531at2"/>
<dbReference type="Gene3D" id="3.10.530.10">
    <property type="entry name" value="CPE0013-like"/>
    <property type="match status" value="1"/>
</dbReference>
<evidence type="ECO:0000313" key="1">
    <source>
        <dbReference type="EMBL" id="ACI17814.1"/>
    </source>
</evidence>
<dbReference type="RefSeq" id="WP_012544466.1">
    <property type="nucleotide sequence ID" value="NC_011295.1"/>
</dbReference>
<dbReference type="InterPro" id="IPR036593">
    <property type="entry name" value="CPE0013-like_sf"/>
</dbReference>
<evidence type="ECO:0000313" key="2">
    <source>
        <dbReference type="Proteomes" id="UP000001732"/>
    </source>
</evidence>
<dbReference type="SUPFAM" id="SSF160148">
    <property type="entry name" value="CPE0013-like"/>
    <property type="match status" value="1"/>
</dbReference>
<gene>
    <name evidence="1" type="ordered locus">COPRO5265_0272</name>
</gene>